<dbReference type="EMBL" id="CADCUK010000107">
    <property type="protein sequence ID" value="CAA9373621.1"/>
    <property type="molecule type" value="Genomic_DNA"/>
</dbReference>
<comment type="cofactor">
    <cofactor evidence="10">
        <name>Mn(2+)</name>
        <dbReference type="ChEBI" id="CHEBI:29035"/>
    </cofactor>
    <text evidence="10">Binds 1 Mn(2+) ion per subunit.</text>
</comment>
<evidence type="ECO:0000256" key="4">
    <source>
        <dbReference type="ARBA" id="ARBA00022490"/>
    </source>
</evidence>
<evidence type="ECO:0000256" key="1">
    <source>
        <dbReference type="ARBA" id="ARBA00004826"/>
    </source>
</evidence>
<feature type="active site" evidence="10 11">
    <location>
        <position position="136"/>
    </location>
</feature>
<dbReference type="PANTHER" id="PTHR10885">
    <property type="entry name" value="ISOPENTENYL-DIPHOSPHATE DELTA-ISOMERASE"/>
    <property type="match status" value="1"/>
</dbReference>
<evidence type="ECO:0000256" key="2">
    <source>
        <dbReference type="ARBA" id="ARBA00007579"/>
    </source>
</evidence>
<dbReference type="GO" id="GO:0005737">
    <property type="term" value="C:cytoplasm"/>
    <property type="evidence" value="ECO:0007669"/>
    <property type="project" value="UniProtKB-SubCell"/>
</dbReference>
<evidence type="ECO:0000256" key="10">
    <source>
        <dbReference type="HAMAP-Rule" id="MF_00202"/>
    </source>
</evidence>
<evidence type="ECO:0000256" key="6">
    <source>
        <dbReference type="ARBA" id="ARBA00022842"/>
    </source>
</evidence>
<dbReference type="PANTHER" id="PTHR10885:SF0">
    <property type="entry name" value="ISOPENTENYL-DIPHOSPHATE DELTA-ISOMERASE"/>
    <property type="match status" value="1"/>
</dbReference>
<feature type="binding site" evidence="10">
    <location>
        <position position="52"/>
    </location>
    <ligand>
        <name>Mn(2+)</name>
        <dbReference type="ChEBI" id="CHEBI:29035"/>
    </ligand>
</feature>
<comment type="similarity">
    <text evidence="2 10">Belongs to the IPP isomerase type 1 family.</text>
</comment>
<name>A0A6J4N5B6_9ACTN</name>
<evidence type="ECO:0000256" key="7">
    <source>
        <dbReference type="ARBA" id="ARBA00023211"/>
    </source>
</evidence>
<evidence type="ECO:0000256" key="5">
    <source>
        <dbReference type="ARBA" id="ARBA00022723"/>
    </source>
</evidence>
<dbReference type="EC" id="5.3.3.2" evidence="3 10"/>
<evidence type="ECO:0000256" key="9">
    <source>
        <dbReference type="ARBA" id="ARBA00023235"/>
    </source>
</evidence>
<gene>
    <name evidence="10" type="primary">idi</name>
    <name evidence="13" type="ORF">AVDCRST_MAG47-1486</name>
</gene>
<dbReference type="InterPro" id="IPR000086">
    <property type="entry name" value="NUDIX_hydrolase_dom"/>
</dbReference>
<comment type="subcellular location">
    <subcellularLocation>
        <location evidence="10">Cytoplasm</location>
    </subcellularLocation>
</comment>
<organism evidence="13">
    <name type="scientific">uncultured Nocardioidaceae bacterium</name>
    <dbReference type="NCBI Taxonomy" id="253824"/>
    <lineage>
        <taxon>Bacteria</taxon>
        <taxon>Bacillati</taxon>
        <taxon>Actinomycetota</taxon>
        <taxon>Actinomycetes</taxon>
        <taxon>Propionibacteriales</taxon>
        <taxon>Nocardioidaceae</taxon>
        <taxon>environmental samples</taxon>
    </lineage>
</organism>
<feature type="binding site" evidence="10">
    <location>
        <position position="45"/>
    </location>
    <ligand>
        <name>Mn(2+)</name>
        <dbReference type="ChEBI" id="CHEBI:29035"/>
    </ligand>
</feature>
<accession>A0A6J4N5B6</accession>
<comment type="function">
    <text evidence="10">Catalyzes the 1,3-allylic rearrangement of the homoallylic substrate isopentenyl (IPP) to its highly electrophilic allylic isomer, dimethylallyl diphosphate (DMAPP).</text>
</comment>
<keyword evidence="6 10" id="KW-0460">Magnesium</keyword>
<dbReference type="GO" id="GO:0008299">
    <property type="term" value="P:isoprenoid biosynthetic process"/>
    <property type="evidence" value="ECO:0007669"/>
    <property type="project" value="UniProtKB-UniRule"/>
</dbReference>
<feature type="binding site" evidence="10">
    <location>
        <position position="89"/>
    </location>
    <ligand>
        <name>Mn(2+)</name>
        <dbReference type="ChEBI" id="CHEBI:29035"/>
    </ligand>
</feature>
<dbReference type="InterPro" id="IPR015797">
    <property type="entry name" value="NUDIX_hydrolase-like_dom_sf"/>
</dbReference>
<proteinExistence type="inferred from homology"/>
<dbReference type="UniPathway" id="UPA00059">
    <property type="reaction ID" value="UER00104"/>
</dbReference>
<feature type="binding site" evidence="10">
    <location>
        <position position="136"/>
    </location>
    <ligand>
        <name>Mn(2+)</name>
        <dbReference type="ChEBI" id="CHEBI:29035"/>
    </ligand>
</feature>
<sequence length="202" mass="22350">MAYFRHMMSTPSPRATAPGVAAVEQVVLLDESGRSIGVAPKHEVHHRDTPLHLAFSCYVIDPDGRLLVTRRALDKRTWPGVWTNSCCGHPAPDESVAEAVVRRTQQELGIELTDVRPVLPDFRYRAVMDDGTVENEICPVYVATCQDPASIAPDPDEVADHVWEDWASFREAVLDGRRAVSPWCLEQVQAMPADALGPTARQ</sequence>
<dbReference type="GO" id="GO:0050992">
    <property type="term" value="P:dimethylallyl diphosphate biosynthetic process"/>
    <property type="evidence" value="ECO:0007669"/>
    <property type="project" value="UniProtKB-UniRule"/>
</dbReference>
<comment type="cofactor">
    <cofactor evidence="10">
        <name>Mg(2+)</name>
        <dbReference type="ChEBI" id="CHEBI:18420"/>
    </cofactor>
    <text evidence="10">Binds 1 Mg(2+) ion per subunit. The magnesium ion binds only when substrate is bound.</text>
</comment>
<feature type="domain" description="Nudix hydrolase" evidence="12">
    <location>
        <begin position="50"/>
        <end position="186"/>
    </location>
</feature>
<evidence type="ECO:0000256" key="8">
    <source>
        <dbReference type="ARBA" id="ARBA00023229"/>
    </source>
</evidence>
<feature type="binding site" evidence="10">
    <location>
        <position position="107"/>
    </location>
    <ligand>
        <name>Mg(2+)</name>
        <dbReference type="ChEBI" id="CHEBI:18420"/>
    </ligand>
</feature>
<evidence type="ECO:0000256" key="11">
    <source>
        <dbReference type="PIRSR" id="PIRSR018427-1"/>
    </source>
</evidence>
<evidence type="ECO:0000313" key="13">
    <source>
        <dbReference type="EMBL" id="CAA9373621.1"/>
    </source>
</evidence>
<dbReference type="HAMAP" id="MF_00202">
    <property type="entry name" value="Idi"/>
    <property type="match status" value="1"/>
</dbReference>
<dbReference type="GO" id="GO:0004452">
    <property type="term" value="F:isopentenyl-diphosphate delta-isomerase activity"/>
    <property type="evidence" value="ECO:0007669"/>
    <property type="project" value="UniProtKB-UniRule"/>
</dbReference>
<dbReference type="NCBIfam" id="TIGR02150">
    <property type="entry name" value="IPP_isom_1"/>
    <property type="match status" value="1"/>
</dbReference>
<dbReference type="InterPro" id="IPR056375">
    <property type="entry name" value="Idi_bact"/>
</dbReference>
<feature type="active site" evidence="10 11">
    <location>
        <position position="87"/>
    </location>
</feature>
<comment type="pathway">
    <text evidence="1 10">Isoprenoid biosynthesis; dimethylallyl diphosphate biosynthesis; dimethylallyl diphosphate from isopentenyl diphosphate: step 1/1.</text>
</comment>
<protein>
    <recommendedName>
        <fullName evidence="3 10">Isopentenyl-diphosphate Delta-isomerase</fullName>
        <shortName evidence="10">IPP isomerase</shortName>
        <ecNumber evidence="3 10">5.3.3.2</ecNumber>
    </recommendedName>
    <alternativeName>
        <fullName evidence="10">IPP:DMAPP isomerase</fullName>
    </alternativeName>
    <alternativeName>
        <fullName evidence="10">Isopentenyl pyrophosphate isomerase</fullName>
    </alternativeName>
</protein>
<keyword evidence="9 10" id="KW-0413">Isomerase</keyword>
<feature type="binding site" evidence="10">
    <location>
        <position position="134"/>
    </location>
    <ligand>
        <name>Mn(2+)</name>
        <dbReference type="ChEBI" id="CHEBI:29035"/>
    </ligand>
</feature>
<dbReference type="FunFam" id="3.90.79.10:FF:000009">
    <property type="entry name" value="Isopentenyl-diphosphate Delta-isomerase"/>
    <property type="match status" value="1"/>
</dbReference>
<dbReference type="CDD" id="cd02885">
    <property type="entry name" value="NUDIX_IPP_Isomerase"/>
    <property type="match status" value="1"/>
</dbReference>
<keyword evidence="4 10" id="KW-0963">Cytoplasm</keyword>
<dbReference type="AlphaFoldDB" id="A0A6J4N5B6"/>
<evidence type="ECO:0000259" key="12">
    <source>
        <dbReference type="PROSITE" id="PS51462"/>
    </source>
</evidence>
<dbReference type="PROSITE" id="PS51462">
    <property type="entry name" value="NUDIX"/>
    <property type="match status" value="1"/>
</dbReference>
<comment type="catalytic activity">
    <reaction evidence="10">
        <text>isopentenyl diphosphate = dimethylallyl diphosphate</text>
        <dbReference type="Rhea" id="RHEA:23284"/>
        <dbReference type="ChEBI" id="CHEBI:57623"/>
        <dbReference type="ChEBI" id="CHEBI:128769"/>
        <dbReference type="EC" id="5.3.3.2"/>
    </reaction>
</comment>
<dbReference type="NCBIfam" id="NF002995">
    <property type="entry name" value="PRK03759.1"/>
    <property type="match status" value="1"/>
</dbReference>
<dbReference type="Pfam" id="PF00293">
    <property type="entry name" value="NUDIX"/>
    <property type="match status" value="1"/>
</dbReference>
<dbReference type="Gene3D" id="3.90.79.10">
    <property type="entry name" value="Nucleoside Triphosphate Pyrophosphohydrolase"/>
    <property type="match status" value="1"/>
</dbReference>
<dbReference type="GO" id="GO:0046872">
    <property type="term" value="F:metal ion binding"/>
    <property type="evidence" value="ECO:0007669"/>
    <property type="project" value="UniProtKB-KW"/>
</dbReference>
<reference evidence="13" key="1">
    <citation type="submission" date="2020-02" db="EMBL/GenBank/DDBJ databases">
        <authorList>
            <person name="Meier V. D."/>
        </authorList>
    </citation>
    <scope>NUCLEOTIDE SEQUENCE</scope>
    <source>
        <strain evidence="13">AVDCRST_MAG47</strain>
    </source>
</reference>
<keyword evidence="5 10" id="KW-0479">Metal-binding</keyword>
<dbReference type="InterPro" id="IPR011876">
    <property type="entry name" value="IsopentenylPP_isomerase_typ1"/>
</dbReference>
<dbReference type="PIRSF" id="PIRSF018427">
    <property type="entry name" value="Isopntndiph_ism"/>
    <property type="match status" value="1"/>
</dbReference>
<keyword evidence="7 10" id="KW-0464">Manganese</keyword>
<evidence type="ECO:0000256" key="3">
    <source>
        <dbReference type="ARBA" id="ARBA00012057"/>
    </source>
</evidence>
<dbReference type="SUPFAM" id="SSF55811">
    <property type="entry name" value="Nudix"/>
    <property type="match status" value="1"/>
</dbReference>
<keyword evidence="8 10" id="KW-0414">Isoprene biosynthesis</keyword>